<dbReference type="GO" id="GO:0005524">
    <property type="term" value="F:ATP binding"/>
    <property type="evidence" value="ECO:0007669"/>
    <property type="project" value="InterPro"/>
</dbReference>
<dbReference type="Pfam" id="PF00004">
    <property type="entry name" value="AAA"/>
    <property type="match status" value="1"/>
</dbReference>
<gene>
    <name evidence="3" type="primary">FG02879.1</name>
    <name evidence="2" type="ORF">FGRAMPH1_01T11523</name>
</gene>
<dbReference type="EnsemblFungi" id="CEF77565">
    <property type="protein sequence ID" value="CEF77565"/>
    <property type="gene ID" value="FGRRES_16374"/>
</dbReference>
<dbReference type="InterPro" id="IPR003959">
    <property type="entry name" value="ATPase_AAA_core"/>
</dbReference>
<sequence>MPELPSALDGWEKWEGQDPQRWPGLYAAGRVLEKVKVKLTDHFDEETANNVMLEIKEQTKTEVQAIAKKTADRLSEILNDQDATTQDRDRASTLLKEVTPKMEVKWQEAWIKGLATQYPGPTEAAKAEIKQEDEGRPVPRRCYVREKLCTLDSTPDDTKREDWFETEPLSAWAIANIVSLQLVTYSQGGIHDPKHEKGSWSWFELSIRGENDMGSSKKLPGGQSLAWLSHANAYNDNTIQLHRGRVFTKEDSVFKYLKPKDRISVSIAACLGKTNVAERAYLLLGFEKKDVELHQKLRFPTTENAAQEDAPPSPSILVCGQERRDCFMLPDNCPSSTAKVTMVDGGVRLMRRLLEDPNWSVFSRPLEPEVHQTRVSPGFYSIVPLAKDKKAEGEGKKNPPLKVGKQTVVSAGPVMMHNWQNPEAPEAPSIVVWDDYGVSEANMNDYIYNLDQNNPTSKVLLYQMHAPLCKGVLWEDFRPFKKSIAKSRHLPKVLVVIEMDDLRAQGFNISRGISWEKTMEDFRGNVSGILNELKLPWYMHLIVHCGYEAAIYVAERPEQDAEVPPPTKFVTYMVPNMAEGQILRPYNGSMPGIDIAFVTGLAASLVKESNSALDNLEPVTVGQAIEVAIARSHRFALSGFLPDANGAIDYPKAQDVTNAELPRPGIVHIDSNWFKNDDDGKWSLFSLAETWKEHVAAETVKTGTKFIEAFVPTAEYGSLVTADRSEIEGFRSAEIVIKQYIDGDVQKPLSIAVFGQPGSGKSFGVKKVIEAVINDKKQKPIEANLSQFVDYKDLLNIFDSIRDMSSKGNHVPVVLFDEFDSPLGSKALGWLKYFLAPMQDNQYLHKGTMRSLGRAIFVFIGGTSSSFEEFSQVGGVIRQVQAPAQAPVEGVVGGDNAGDRDEMEQYEKQAKKPDFISRLSAHINVAGPNPPKPGNPAVNVNDDKMVIMRRAMLLRSLLETRLDMKKKAIQVDETLLMALLKHERFPHGSRSLELILQSSRVSSGQKLQPSALPPDSQLAMHLNLIEYKAAMSNKLHETELRPYDVILYNKLRWAAWARDRLLRGEVAG</sequence>
<dbReference type="STRING" id="229533.A0A098DGH9"/>
<keyword evidence="4" id="KW-1185">Reference proteome</keyword>
<dbReference type="EMBL" id="HG970333">
    <property type="protein sequence ID" value="CEF77565.1"/>
    <property type="molecule type" value="Genomic_DNA"/>
</dbReference>
<feature type="domain" description="ATPase AAA-type core" evidence="1">
    <location>
        <begin position="753"/>
        <end position="826"/>
    </location>
</feature>
<evidence type="ECO:0000313" key="3">
    <source>
        <dbReference type="EnsemblFungi" id="CEF77565"/>
    </source>
</evidence>
<reference evidence="2 4" key="3">
    <citation type="journal article" date="2015" name="BMC Genomics">
        <title>The completed genome sequence of the pathogenic ascomycete fungus Fusarium graminearum.</title>
        <authorList>
            <person name="King R."/>
            <person name="Urban M."/>
            <person name="Hammond-Kosack M.C."/>
            <person name="Hassani-Pak K."/>
            <person name="Hammond-Kosack K.E."/>
        </authorList>
    </citation>
    <scope>NUCLEOTIDE SEQUENCE [LARGE SCALE GENOMIC DNA]</scope>
    <source>
        <strain evidence="4">ATCC MYA-4620 / CBS 123657 / FGSC 9075 / NRRL 31084 / PH-1</strain>
        <strain evidence="2">PH-1</strain>
    </source>
</reference>
<dbReference type="SUPFAM" id="SSF52540">
    <property type="entry name" value="P-loop containing nucleoside triphosphate hydrolases"/>
    <property type="match status" value="1"/>
</dbReference>
<dbReference type="GO" id="GO:0016887">
    <property type="term" value="F:ATP hydrolysis activity"/>
    <property type="evidence" value="ECO:0007669"/>
    <property type="project" value="InterPro"/>
</dbReference>
<reference evidence="3 4" key="1">
    <citation type="journal article" date="2007" name="Science">
        <title>The Fusarium graminearum genome reveals a link between localized polymorphism and pathogen specialization.</title>
        <authorList>
            <person name="Cuomo C.A."/>
            <person name="Gueldener U."/>
            <person name="Xu J.-R."/>
            <person name="Trail F."/>
            <person name="Turgeon B.G."/>
            <person name="Di Pietro A."/>
            <person name="Walton J.D."/>
            <person name="Ma L.-J."/>
            <person name="Baker S.E."/>
            <person name="Rep M."/>
            <person name="Adam G."/>
            <person name="Antoniw J."/>
            <person name="Baldwin T."/>
            <person name="Calvo S.E."/>
            <person name="Chang Y.-L."/>
            <person name="DeCaprio D."/>
            <person name="Gale L.R."/>
            <person name="Gnerre S."/>
            <person name="Goswami R.S."/>
            <person name="Hammond-Kosack K."/>
            <person name="Harris L.J."/>
            <person name="Hilburn K."/>
            <person name="Kennell J.C."/>
            <person name="Kroken S."/>
            <person name="Magnuson J.K."/>
            <person name="Mannhaupt G."/>
            <person name="Mauceli E.W."/>
            <person name="Mewes H.-W."/>
            <person name="Mitterbauer R."/>
            <person name="Muehlbauer G."/>
            <person name="Muensterkoetter M."/>
            <person name="Nelson D."/>
            <person name="O'Donnell K."/>
            <person name="Ouellet T."/>
            <person name="Qi W."/>
            <person name="Quesneville H."/>
            <person name="Roncero M.I.G."/>
            <person name="Seong K.-Y."/>
            <person name="Tetko I.V."/>
            <person name="Urban M."/>
            <person name="Waalwijk C."/>
            <person name="Ward T.J."/>
            <person name="Yao J."/>
            <person name="Birren B.W."/>
            <person name="Kistler H.C."/>
        </authorList>
    </citation>
    <scope>NUCLEOTIDE SEQUENCE [LARGE SCALE GENOMIC DNA]</scope>
    <source>
        <strain evidence="4">ATCC MYA-4620 / CBS 123657 / FGSC 9075 / NRRL 31084 / PH-1</strain>
        <strain evidence="3">PH-1 / ATCC MYA-4620 / FGSC 9075 / NRRL 31084</strain>
    </source>
</reference>
<name>A0A098DGH9_GIBZE</name>
<dbReference type="InParanoid" id="A0A098DGH9"/>
<evidence type="ECO:0000313" key="4">
    <source>
        <dbReference type="Proteomes" id="UP000070720"/>
    </source>
</evidence>
<reference evidence="3" key="4">
    <citation type="submission" date="2017-01" db="UniProtKB">
        <authorList>
            <consortium name="EnsemblFungi"/>
        </authorList>
    </citation>
    <scope>IDENTIFICATION</scope>
    <source>
        <strain evidence="3">PH-1 / ATCC MYA-4620 / FGSC 9075 / NRRL 31084</strain>
    </source>
</reference>
<evidence type="ECO:0000259" key="1">
    <source>
        <dbReference type="Pfam" id="PF00004"/>
    </source>
</evidence>
<dbReference type="AlphaFoldDB" id="A0A098DGH9"/>
<dbReference type="VEuPathDB" id="FungiDB:FGRAMPH1_01G11523"/>
<evidence type="ECO:0000313" key="2">
    <source>
        <dbReference type="EMBL" id="CEF77565.1"/>
    </source>
</evidence>
<dbReference type="Proteomes" id="UP000070720">
    <property type="component" value="Chromosome 2"/>
</dbReference>
<proteinExistence type="predicted"/>
<dbReference type="eggNOG" id="ENOG502SN4Z">
    <property type="taxonomic scope" value="Eukaryota"/>
</dbReference>
<organism evidence="2 4">
    <name type="scientific">Gibberella zeae (strain ATCC MYA-4620 / CBS 123657 / FGSC 9075 / NRRL 31084 / PH-1)</name>
    <name type="common">Wheat head blight fungus</name>
    <name type="synonym">Fusarium graminearum</name>
    <dbReference type="NCBI Taxonomy" id="229533"/>
    <lineage>
        <taxon>Eukaryota</taxon>
        <taxon>Fungi</taxon>
        <taxon>Dikarya</taxon>
        <taxon>Ascomycota</taxon>
        <taxon>Pezizomycotina</taxon>
        <taxon>Sordariomycetes</taxon>
        <taxon>Hypocreomycetidae</taxon>
        <taxon>Hypocreales</taxon>
        <taxon>Nectriaceae</taxon>
        <taxon>Fusarium</taxon>
    </lineage>
</organism>
<dbReference type="InterPro" id="IPR027417">
    <property type="entry name" value="P-loop_NTPase"/>
</dbReference>
<accession>A0A0E0S240</accession>
<protein>
    <submittedName>
        <fullName evidence="2">Chromosome 2, complete genome</fullName>
    </submittedName>
</protein>
<accession>A0A098DGH9</accession>
<reference evidence="3 4" key="2">
    <citation type="journal article" date="2010" name="Nature">
        <title>Comparative genomics reveals mobile pathogenicity chromosomes in Fusarium.</title>
        <authorList>
            <person name="Ma L.J."/>
            <person name="van der Does H.C."/>
            <person name="Borkovich K.A."/>
            <person name="Coleman J.J."/>
            <person name="Daboussi M.J."/>
            <person name="Di Pietro A."/>
            <person name="Dufresne M."/>
            <person name="Freitag M."/>
            <person name="Grabherr M."/>
            <person name="Henrissat B."/>
            <person name="Houterman P.M."/>
            <person name="Kang S."/>
            <person name="Shim W.B."/>
            <person name="Woloshuk C."/>
            <person name="Xie X."/>
            <person name="Xu J.R."/>
            <person name="Antoniw J."/>
            <person name="Baker S.E."/>
            <person name="Bluhm B.H."/>
            <person name="Breakspear A."/>
            <person name="Brown D.W."/>
            <person name="Butchko R.A."/>
            <person name="Chapman S."/>
            <person name="Coulson R."/>
            <person name="Coutinho P.M."/>
            <person name="Danchin E.G."/>
            <person name="Diener A."/>
            <person name="Gale L.R."/>
            <person name="Gardiner D.M."/>
            <person name="Goff S."/>
            <person name="Hammond-Kosack K.E."/>
            <person name="Hilburn K."/>
            <person name="Hua-Van A."/>
            <person name="Jonkers W."/>
            <person name="Kazan K."/>
            <person name="Kodira C.D."/>
            <person name="Koehrsen M."/>
            <person name="Kumar L."/>
            <person name="Lee Y.H."/>
            <person name="Li L."/>
            <person name="Manners J.M."/>
            <person name="Miranda-Saavedra D."/>
            <person name="Mukherjee M."/>
            <person name="Park G."/>
            <person name="Park J."/>
            <person name="Park S.Y."/>
            <person name="Proctor R.H."/>
            <person name="Regev A."/>
            <person name="Ruiz-Roldan M.C."/>
            <person name="Sain D."/>
            <person name="Sakthikumar S."/>
            <person name="Sykes S."/>
            <person name="Schwartz D.C."/>
            <person name="Turgeon B.G."/>
            <person name="Wapinski I."/>
            <person name="Yoder O."/>
            <person name="Young S."/>
            <person name="Zeng Q."/>
            <person name="Zhou S."/>
            <person name="Galagan J."/>
            <person name="Cuomo C.A."/>
            <person name="Kistler H.C."/>
            <person name="Rep M."/>
        </authorList>
    </citation>
    <scope>GENOME REANNOTATION</scope>
    <source>
        <strain evidence="4">ATCC MYA-4620 / CBS 123657 / FGSC 9075 / NRRL 31084 / PH-1</strain>
        <strain evidence="3">PH-1 / ATCC MYA-4620 / FGSC 9075 / NRRL 31084</strain>
    </source>
</reference>